<dbReference type="Proteomes" id="UP000287651">
    <property type="component" value="Unassembled WGS sequence"/>
</dbReference>
<reference evidence="1 2" key="1">
    <citation type="journal article" date="2014" name="Agronomy (Basel)">
        <title>A Draft Genome Sequence for Ensete ventricosum, the Drought-Tolerant Tree Against Hunger.</title>
        <authorList>
            <person name="Harrison J."/>
            <person name="Moore K.A."/>
            <person name="Paszkiewicz K."/>
            <person name="Jones T."/>
            <person name="Grant M."/>
            <person name="Ambacheew D."/>
            <person name="Muzemil S."/>
            <person name="Studholme D.J."/>
        </authorList>
    </citation>
    <scope>NUCLEOTIDE SEQUENCE [LARGE SCALE GENOMIC DNA]</scope>
</reference>
<dbReference type="EMBL" id="AMZH03005733">
    <property type="protein sequence ID" value="RRT65674.1"/>
    <property type="molecule type" value="Genomic_DNA"/>
</dbReference>
<gene>
    <name evidence="1" type="ORF">B296_00028958</name>
</gene>
<evidence type="ECO:0000313" key="2">
    <source>
        <dbReference type="Proteomes" id="UP000287651"/>
    </source>
</evidence>
<name>A0A426ZP23_ENSVE</name>
<accession>A0A426ZP23</accession>
<dbReference type="AlphaFoldDB" id="A0A426ZP23"/>
<organism evidence="1 2">
    <name type="scientific">Ensete ventricosum</name>
    <name type="common">Abyssinian banana</name>
    <name type="synonym">Musa ensete</name>
    <dbReference type="NCBI Taxonomy" id="4639"/>
    <lineage>
        <taxon>Eukaryota</taxon>
        <taxon>Viridiplantae</taxon>
        <taxon>Streptophyta</taxon>
        <taxon>Embryophyta</taxon>
        <taxon>Tracheophyta</taxon>
        <taxon>Spermatophyta</taxon>
        <taxon>Magnoliopsida</taxon>
        <taxon>Liliopsida</taxon>
        <taxon>Zingiberales</taxon>
        <taxon>Musaceae</taxon>
        <taxon>Ensete</taxon>
    </lineage>
</organism>
<proteinExistence type="predicted"/>
<evidence type="ECO:0000313" key="1">
    <source>
        <dbReference type="EMBL" id="RRT65674.1"/>
    </source>
</evidence>
<feature type="non-terminal residue" evidence="1">
    <location>
        <position position="1"/>
    </location>
</feature>
<sequence>GVGCSCTAKVCWQLRWYWDIWCWFKCHICPKRVEQRNHAREGNMILLCFYYHWNSFDWRTWHWKDFARKVYLNYLTLSSGTRQKFVGVGARRVRSLFQAAKKKVGLRMTSRF</sequence>
<protein>
    <submittedName>
        <fullName evidence="1">Uncharacterized protein</fullName>
    </submittedName>
</protein>
<comment type="caution">
    <text evidence="1">The sequence shown here is derived from an EMBL/GenBank/DDBJ whole genome shotgun (WGS) entry which is preliminary data.</text>
</comment>